<dbReference type="PANTHER" id="PTHR33107:SF5">
    <property type="entry name" value="KUNITZ TRYPSIN INHIBITOR 5"/>
    <property type="match status" value="1"/>
</dbReference>
<dbReference type="InterPro" id="IPR002160">
    <property type="entry name" value="Prot_inh_Kunz-lg"/>
</dbReference>
<gene>
    <name evidence="2" type="ORF">BVC80_645g55</name>
</gene>
<proteinExistence type="predicted"/>
<dbReference type="STRING" id="56857.A0A200QJX1"/>
<dbReference type="AlphaFoldDB" id="A0A200QJX1"/>
<evidence type="ECO:0000256" key="1">
    <source>
        <dbReference type="SAM" id="SignalP"/>
    </source>
</evidence>
<dbReference type="GO" id="GO:0004866">
    <property type="term" value="F:endopeptidase inhibitor activity"/>
    <property type="evidence" value="ECO:0007669"/>
    <property type="project" value="InterPro"/>
</dbReference>
<dbReference type="InterPro" id="IPR011065">
    <property type="entry name" value="Kunitz_inhibitor_STI-like_sf"/>
</dbReference>
<evidence type="ECO:0000313" key="3">
    <source>
        <dbReference type="Proteomes" id="UP000195402"/>
    </source>
</evidence>
<dbReference type="OMA" id="DATICVQ"/>
<keyword evidence="1" id="KW-0732">Signal</keyword>
<dbReference type="CDD" id="cd23375">
    <property type="entry name" value="beta-trefoil_STI_VvMLP-like"/>
    <property type="match status" value="1"/>
</dbReference>
<organism evidence="2 3">
    <name type="scientific">Macleaya cordata</name>
    <name type="common">Five-seeded plume-poppy</name>
    <name type="synonym">Bocconia cordata</name>
    <dbReference type="NCBI Taxonomy" id="56857"/>
    <lineage>
        <taxon>Eukaryota</taxon>
        <taxon>Viridiplantae</taxon>
        <taxon>Streptophyta</taxon>
        <taxon>Embryophyta</taxon>
        <taxon>Tracheophyta</taxon>
        <taxon>Spermatophyta</taxon>
        <taxon>Magnoliopsida</taxon>
        <taxon>Ranunculales</taxon>
        <taxon>Papaveraceae</taxon>
        <taxon>Papaveroideae</taxon>
        <taxon>Macleaya</taxon>
    </lineage>
</organism>
<dbReference type="SUPFAM" id="SSF50386">
    <property type="entry name" value="STI-like"/>
    <property type="match status" value="1"/>
</dbReference>
<protein>
    <submittedName>
        <fullName evidence="2">Proteinase inhibitor I3</fullName>
    </submittedName>
</protein>
<dbReference type="PROSITE" id="PS00283">
    <property type="entry name" value="SOYBEAN_KUNITZ"/>
    <property type="match status" value="1"/>
</dbReference>
<dbReference type="Proteomes" id="UP000195402">
    <property type="component" value="Unassembled WGS sequence"/>
</dbReference>
<comment type="caution">
    <text evidence="2">The sequence shown here is derived from an EMBL/GenBank/DDBJ whole genome shotgun (WGS) entry which is preliminary data.</text>
</comment>
<sequence length="230" mass="25748">MRTTTSSLLLLLSLLFFFTFRTKFSPVLAADTKPVRDRTGKILQTGVEYYVLASSPSAGGGVTLGRNKNGTEICPYDVFQEPSVQSSGIPVTFTPVDPKKRVIGVSTDLNIEFSVDATICVQSLVWKLGDFDESRRQYFITTNGVKGNPGLETLSNWFKIEKETTELSDYSYKLVFCPSVCDLCKPICKDIGIYYYKDGTRRLALLSDEVQRPFVVVFARADDQQLIKMN</sequence>
<evidence type="ECO:0000313" key="2">
    <source>
        <dbReference type="EMBL" id="OVA10732.1"/>
    </source>
</evidence>
<dbReference type="Pfam" id="PF00197">
    <property type="entry name" value="Kunitz_legume"/>
    <property type="match status" value="1"/>
</dbReference>
<feature type="signal peptide" evidence="1">
    <location>
        <begin position="1"/>
        <end position="29"/>
    </location>
</feature>
<dbReference type="PANTHER" id="PTHR33107">
    <property type="entry name" value="KUNITZ TRYPSIN INHIBITOR 2"/>
    <property type="match status" value="1"/>
</dbReference>
<accession>A0A200QJX1</accession>
<reference evidence="2 3" key="1">
    <citation type="journal article" date="2017" name="Mol. Plant">
        <title>The Genome of Medicinal Plant Macleaya cordata Provides New Insights into Benzylisoquinoline Alkaloids Metabolism.</title>
        <authorList>
            <person name="Liu X."/>
            <person name="Liu Y."/>
            <person name="Huang P."/>
            <person name="Ma Y."/>
            <person name="Qing Z."/>
            <person name="Tang Q."/>
            <person name="Cao H."/>
            <person name="Cheng P."/>
            <person name="Zheng Y."/>
            <person name="Yuan Z."/>
            <person name="Zhou Y."/>
            <person name="Liu J."/>
            <person name="Tang Z."/>
            <person name="Zhuo Y."/>
            <person name="Zhang Y."/>
            <person name="Yu L."/>
            <person name="Huang J."/>
            <person name="Yang P."/>
            <person name="Peng Q."/>
            <person name="Zhang J."/>
            <person name="Jiang W."/>
            <person name="Zhang Z."/>
            <person name="Lin K."/>
            <person name="Ro D.K."/>
            <person name="Chen X."/>
            <person name="Xiong X."/>
            <person name="Shang Y."/>
            <person name="Huang S."/>
            <person name="Zeng J."/>
        </authorList>
    </citation>
    <scope>NUCLEOTIDE SEQUENCE [LARGE SCALE GENOMIC DNA]</scope>
    <source>
        <strain evidence="3">cv. BLH2017</strain>
        <tissue evidence="2">Root</tissue>
    </source>
</reference>
<keyword evidence="3" id="KW-1185">Reference proteome</keyword>
<dbReference type="InParanoid" id="A0A200QJX1"/>
<feature type="chain" id="PRO_5012962015" evidence="1">
    <location>
        <begin position="30"/>
        <end position="230"/>
    </location>
</feature>
<name>A0A200QJX1_MACCD</name>
<dbReference type="Gene3D" id="2.80.10.50">
    <property type="match status" value="1"/>
</dbReference>
<dbReference type="PRINTS" id="PR00291">
    <property type="entry name" value="KUNITZINHBTR"/>
</dbReference>
<dbReference type="SMART" id="SM00452">
    <property type="entry name" value="STI"/>
    <property type="match status" value="1"/>
</dbReference>
<dbReference type="OrthoDB" id="1872570at2759"/>
<dbReference type="EMBL" id="MVGT01001847">
    <property type="protein sequence ID" value="OVA10732.1"/>
    <property type="molecule type" value="Genomic_DNA"/>
</dbReference>